<feature type="signal peptide" evidence="3">
    <location>
        <begin position="1"/>
        <end position="20"/>
    </location>
</feature>
<dbReference type="OrthoDB" id="9048943at2759"/>
<dbReference type="SUPFAM" id="SSF50814">
    <property type="entry name" value="Lipocalins"/>
    <property type="match status" value="1"/>
</dbReference>
<dbReference type="InterPro" id="IPR022272">
    <property type="entry name" value="Lipocalin_CS"/>
</dbReference>
<dbReference type="AlphaFoldDB" id="A0A7J5XIJ7"/>
<feature type="chain" id="PRO_5029882930" description="Lipocalin/cytosolic fatty-acid binding domain-containing protein" evidence="3">
    <location>
        <begin position="21"/>
        <end position="254"/>
    </location>
</feature>
<gene>
    <name evidence="5" type="ORF">F7725_028576</name>
</gene>
<dbReference type="PANTHER" id="PTHR11430">
    <property type="entry name" value="LIPOCALIN"/>
    <property type="match status" value="1"/>
</dbReference>
<dbReference type="PRINTS" id="PR00179">
    <property type="entry name" value="LIPOCALIN"/>
</dbReference>
<proteinExistence type="inferred from homology"/>
<dbReference type="Pfam" id="PF00061">
    <property type="entry name" value="Lipocalin"/>
    <property type="match status" value="1"/>
</dbReference>
<accession>A0A7J5XIJ7</accession>
<evidence type="ECO:0000256" key="1">
    <source>
        <dbReference type="ARBA" id="ARBA00006889"/>
    </source>
</evidence>
<evidence type="ECO:0000256" key="3">
    <source>
        <dbReference type="SAM" id="SignalP"/>
    </source>
</evidence>
<feature type="domain" description="Lipocalin/cytosolic fatty-acid binding" evidence="4">
    <location>
        <begin position="34"/>
        <end position="177"/>
    </location>
</feature>
<evidence type="ECO:0000313" key="5">
    <source>
        <dbReference type="EMBL" id="KAF3836018.1"/>
    </source>
</evidence>
<dbReference type="PRINTS" id="PR01254">
    <property type="entry name" value="PGNDSYNTHASE"/>
</dbReference>
<comment type="caution">
    <text evidence="5">The sequence shown here is derived from an EMBL/GenBank/DDBJ whole genome shotgun (WGS) entry which is preliminary data.</text>
</comment>
<dbReference type="InterPro" id="IPR012674">
    <property type="entry name" value="Calycin"/>
</dbReference>
<sequence length="254" mass="27335">MRNTLLRMLAALMCALTVCADITPAADFDLQKVSGKWYTVGLATNAPWFVNNKAGMKTGTAVIVPTEGGDMDLAYASLKDDGSCYRATHTAQKTETPGRFTFHSQVWNNDNVMTIVEVVYNDYALVHTIKTKEGVSEAFIAVYSRTNESSEVVQQKFTQLALEAGVLPDNAVILPQSGRTNESSEVVQQKFTQLALEAGVLPDNAVILPQSVSRSLRTPCCLSPPPHCDLQHHNATPETVSFPAAAAAAAAAAY</sequence>
<dbReference type="EMBL" id="JAAKFY010000024">
    <property type="protein sequence ID" value="KAF3836018.1"/>
    <property type="molecule type" value="Genomic_DNA"/>
</dbReference>
<keyword evidence="6" id="KW-1185">Reference proteome</keyword>
<dbReference type="Gene3D" id="2.40.128.20">
    <property type="match status" value="1"/>
</dbReference>
<keyword evidence="3" id="KW-0732">Signal</keyword>
<reference evidence="5 6" key="1">
    <citation type="submission" date="2020-03" db="EMBL/GenBank/DDBJ databases">
        <title>Dissostichus mawsoni Genome sequencing and assembly.</title>
        <authorList>
            <person name="Park H."/>
        </authorList>
    </citation>
    <scope>NUCLEOTIDE SEQUENCE [LARGE SCALE GENOMIC DNA]</scope>
    <source>
        <strain evidence="5">DM0001</strain>
        <tissue evidence="5">Muscle</tissue>
    </source>
</reference>
<dbReference type="InterPro" id="IPR000566">
    <property type="entry name" value="Lipocln_cytosolic_FA-bd_dom"/>
</dbReference>
<name>A0A7J5XIJ7_DISMA</name>
<comment type="similarity">
    <text evidence="1 2">Belongs to the calycin superfamily. Lipocalin family.</text>
</comment>
<dbReference type="GO" id="GO:0036094">
    <property type="term" value="F:small molecule binding"/>
    <property type="evidence" value="ECO:0007669"/>
    <property type="project" value="InterPro"/>
</dbReference>
<organism evidence="5 6">
    <name type="scientific">Dissostichus mawsoni</name>
    <name type="common">Antarctic cod</name>
    <dbReference type="NCBI Taxonomy" id="36200"/>
    <lineage>
        <taxon>Eukaryota</taxon>
        <taxon>Metazoa</taxon>
        <taxon>Chordata</taxon>
        <taxon>Craniata</taxon>
        <taxon>Vertebrata</taxon>
        <taxon>Euteleostomi</taxon>
        <taxon>Actinopterygii</taxon>
        <taxon>Neopterygii</taxon>
        <taxon>Teleostei</taxon>
        <taxon>Neoteleostei</taxon>
        <taxon>Acanthomorphata</taxon>
        <taxon>Eupercaria</taxon>
        <taxon>Perciformes</taxon>
        <taxon>Notothenioidei</taxon>
        <taxon>Nototheniidae</taxon>
        <taxon>Dissostichus</taxon>
    </lineage>
</organism>
<evidence type="ECO:0000256" key="2">
    <source>
        <dbReference type="RuleBase" id="RU003695"/>
    </source>
</evidence>
<evidence type="ECO:0000259" key="4">
    <source>
        <dbReference type="Pfam" id="PF00061"/>
    </source>
</evidence>
<dbReference type="InterPro" id="IPR002345">
    <property type="entry name" value="Lipocalin"/>
</dbReference>
<dbReference type="Proteomes" id="UP000518266">
    <property type="component" value="Unassembled WGS sequence"/>
</dbReference>
<dbReference type="PANTHER" id="PTHR11430:SF139">
    <property type="entry name" value="LIPOCALIN-15 PRECURSOR-RELATED"/>
    <property type="match status" value="1"/>
</dbReference>
<evidence type="ECO:0000313" key="6">
    <source>
        <dbReference type="Proteomes" id="UP000518266"/>
    </source>
</evidence>
<dbReference type="PROSITE" id="PS00213">
    <property type="entry name" value="LIPOCALIN"/>
    <property type="match status" value="1"/>
</dbReference>
<protein>
    <recommendedName>
        <fullName evidence="4">Lipocalin/cytosolic fatty-acid binding domain-containing protein</fullName>
    </recommendedName>
</protein>